<evidence type="ECO:0000259" key="1">
    <source>
        <dbReference type="Pfam" id="PF04149"/>
    </source>
</evidence>
<dbReference type="AlphaFoldDB" id="A0A3D9SW40"/>
<dbReference type="Pfam" id="PF04149">
    <property type="entry name" value="DUF397"/>
    <property type="match status" value="1"/>
</dbReference>
<proteinExistence type="predicted"/>
<dbReference type="RefSeq" id="WP_116024148.1">
    <property type="nucleotide sequence ID" value="NZ_QTTT01000001.1"/>
</dbReference>
<evidence type="ECO:0000313" key="2">
    <source>
        <dbReference type="EMBL" id="REE98730.1"/>
    </source>
</evidence>
<feature type="domain" description="DUF397" evidence="1">
    <location>
        <begin position="19"/>
        <end position="74"/>
    </location>
</feature>
<organism evidence="2 3">
    <name type="scientific">Thermomonospora umbrina</name>
    <dbReference type="NCBI Taxonomy" id="111806"/>
    <lineage>
        <taxon>Bacteria</taxon>
        <taxon>Bacillati</taxon>
        <taxon>Actinomycetota</taxon>
        <taxon>Actinomycetes</taxon>
        <taxon>Streptosporangiales</taxon>
        <taxon>Thermomonosporaceae</taxon>
        <taxon>Thermomonospora</taxon>
    </lineage>
</organism>
<accession>A0A3D9SW40</accession>
<sequence length="83" mass="9172">MTTSETPGTLDPEERASVAWHISTHSPNNGGNCVEAGPLADGTERVAVRHSHHPDAQLILYTRAEWEAFLQGVRNGEFDFFTH</sequence>
<dbReference type="OrthoDB" id="4299240at2"/>
<dbReference type="EMBL" id="QTTT01000001">
    <property type="protein sequence ID" value="REE98730.1"/>
    <property type="molecule type" value="Genomic_DNA"/>
</dbReference>
<protein>
    <submittedName>
        <fullName evidence="2">Uncharacterized protein DUF397</fullName>
    </submittedName>
</protein>
<name>A0A3D9SW40_9ACTN</name>
<comment type="caution">
    <text evidence="2">The sequence shown here is derived from an EMBL/GenBank/DDBJ whole genome shotgun (WGS) entry which is preliminary data.</text>
</comment>
<reference evidence="2 3" key="1">
    <citation type="submission" date="2018-08" db="EMBL/GenBank/DDBJ databases">
        <title>Sequencing the genomes of 1000 actinobacteria strains.</title>
        <authorList>
            <person name="Klenk H.-P."/>
        </authorList>
    </citation>
    <scope>NUCLEOTIDE SEQUENCE [LARGE SCALE GENOMIC DNA]</scope>
    <source>
        <strain evidence="2 3">DSM 43927</strain>
    </source>
</reference>
<keyword evidence="3" id="KW-1185">Reference proteome</keyword>
<dbReference type="Proteomes" id="UP000256661">
    <property type="component" value="Unassembled WGS sequence"/>
</dbReference>
<evidence type="ECO:0000313" key="3">
    <source>
        <dbReference type="Proteomes" id="UP000256661"/>
    </source>
</evidence>
<dbReference type="InterPro" id="IPR007278">
    <property type="entry name" value="DUF397"/>
</dbReference>
<gene>
    <name evidence="2" type="ORF">DFJ69_4225</name>
</gene>